<dbReference type="Gene3D" id="1.10.10.10">
    <property type="entry name" value="Winged helix-like DNA-binding domain superfamily/Winged helix DNA-binding domain"/>
    <property type="match status" value="1"/>
</dbReference>
<dbReference type="RefSeq" id="WP_307395798.1">
    <property type="nucleotide sequence ID" value="NZ_BAAADK010000030.1"/>
</dbReference>
<dbReference type="Pfam" id="PF22339">
    <property type="entry name" value="YgxA-like_sub_bind"/>
    <property type="match status" value="1"/>
</dbReference>
<dbReference type="InterPro" id="IPR043519">
    <property type="entry name" value="NT_sf"/>
</dbReference>
<evidence type="ECO:0000259" key="3">
    <source>
        <dbReference type="Pfam" id="PF22339"/>
    </source>
</evidence>
<organism evidence="4 5">
    <name type="scientific">Caldalkalibacillus horti</name>
    <dbReference type="NCBI Taxonomy" id="77523"/>
    <lineage>
        <taxon>Bacteria</taxon>
        <taxon>Bacillati</taxon>
        <taxon>Bacillota</taxon>
        <taxon>Bacilli</taxon>
        <taxon>Bacillales</taxon>
        <taxon>Bacillaceae</taxon>
        <taxon>Caldalkalibacillus</taxon>
    </lineage>
</organism>
<comment type="caution">
    <text evidence="4">The sequence shown here is derived from an EMBL/GenBank/DDBJ whole genome shotgun (WGS) entry which is preliminary data.</text>
</comment>
<evidence type="ECO:0008006" key="6">
    <source>
        <dbReference type="Google" id="ProtNLM"/>
    </source>
</evidence>
<protein>
    <recommendedName>
        <fullName evidence="6">Nucleotidyltransferase-like domain-containing protein</fullName>
    </recommendedName>
</protein>
<proteinExistence type="predicted"/>
<dbReference type="Pfam" id="PF14540">
    <property type="entry name" value="NTF-like"/>
    <property type="match status" value="1"/>
</dbReference>
<evidence type="ECO:0000259" key="1">
    <source>
        <dbReference type="Pfam" id="PF14540"/>
    </source>
</evidence>
<dbReference type="InterPro" id="IPR029348">
    <property type="entry name" value="NTF-like"/>
</dbReference>
<accession>A0ABT9W1H0</accession>
<feature type="domain" description="YgxA-like helix-turn-helix" evidence="2">
    <location>
        <begin position="224"/>
        <end position="287"/>
    </location>
</feature>
<dbReference type="InterPro" id="IPR054515">
    <property type="entry name" value="YgxA-like_substrate-bd"/>
</dbReference>
<reference evidence="4 5" key="1">
    <citation type="submission" date="2023-07" db="EMBL/GenBank/DDBJ databases">
        <title>Genomic Encyclopedia of Type Strains, Phase IV (KMG-IV): sequencing the most valuable type-strain genomes for metagenomic binning, comparative biology and taxonomic classification.</title>
        <authorList>
            <person name="Goeker M."/>
        </authorList>
    </citation>
    <scope>NUCLEOTIDE SEQUENCE [LARGE SCALE GENOMIC DNA]</scope>
    <source>
        <strain evidence="4 5">DSM 12751</strain>
    </source>
</reference>
<feature type="domain" description="Nucleotidyltransferase-like" evidence="1">
    <location>
        <begin position="1"/>
        <end position="118"/>
    </location>
</feature>
<evidence type="ECO:0000313" key="4">
    <source>
        <dbReference type="EMBL" id="MDQ0167088.1"/>
    </source>
</evidence>
<evidence type="ECO:0000313" key="5">
    <source>
        <dbReference type="Proteomes" id="UP001235840"/>
    </source>
</evidence>
<keyword evidence="5" id="KW-1185">Reference proteome</keyword>
<dbReference type="Proteomes" id="UP001235840">
    <property type="component" value="Unassembled WGS sequence"/>
</dbReference>
<dbReference type="Gene3D" id="1.20.120.330">
    <property type="entry name" value="Nucleotidyltransferases domain 2"/>
    <property type="match status" value="1"/>
</dbReference>
<dbReference type="InterPro" id="IPR036388">
    <property type="entry name" value="WH-like_DNA-bd_sf"/>
</dbReference>
<gene>
    <name evidence="4" type="ORF">J2S11_003005</name>
</gene>
<name>A0ABT9W1H0_9BACI</name>
<dbReference type="Pfam" id="PF18576">
    <property type="entry name" value="HTH_52"/>
    <property type="match status" value="1"/>
</dbReference>
<sequence length="291" mass="34259">MDNQLRSLYQERSRESDTLGILLIQKKEAMSPLTDGFDAILLVISQNIQEQWYVHHYRHEEQRTQVITVNKEELNTWLAAGSNRRAVEWILQGKILFDRNEYISSIKDRLEAFPFELRKKRLCIEFAHLIRRYQEGKDLYLAGHYLDAFNHILHALHHWARLAVIENGFHPELTLWRQVKSIDAEVYKLYDELVSGEESLEKKIDLLLIASEFSLASKTNLACTHLIEVMDKKVTPWEIQELLIETDLVEYSFDLSILLEHLIKKQIVKEVHIESQTGDFYLRAYQVVKPS</sequence>
<dbReference type="EMBL" id="JAUSTY010000012">
    <property type="protein sequence ID" value="MDQ0167088.1"/>
    <property type="molecule type" value="Genomic_DNA"/>
</dbReference>
<dbReference type="InterPro" id="IPR041143">
    <property type="entry name" value="YgxA_HTH"/>
</dbReference>
<dbReference type="Gene3D" id="3.30.460.10">
    <property type="entry name" value="Beta Polymerase, domain 2"/>
    <property type="match status" value="1"/>
</dbReference>
<feature type="domain" description="YgxA-like substrate binding" evidence="3">
    <location>
        <begin position="120"/>
        <end position="218"/>
    </location>
</feature>
<evidence type="ECO:0000259" key="2">
    <source>
        <dbReference type="Pfam" id="PF18576"/>
    </source>
</evidence>